<dbReference type="Proteomes" id="UP000285301">
    <property type="component" value="Unassembled WGS sequence"/>
</dbReference>
<keyword evidence="1" id="KW-1133">Transmembrane helix</keyword>
<sequence length="118" mass="13295">NKQRKVLSTRYLTGGSSLGVETVGPKYRAVAGIAYQFGWATGYVILPCIAYLVRDFRILIIPESIRWQLTHGKEKQAIKSLMNAMKVNKLPMDGIDEKINILKQNLRSVSNEILLMNS</sequence>
<gene>
    <name evidence="2" type="ORF">B4U79_08488</name>
</gene>
<dbReference type="InterPro" id="IPR036259">
    <property type="entry name" value="MFS_trans_sf"/>
</dbReference>
<reference evidence="2 3" key="1">
    <citation type="journal article" date="2018" name="Gigascience">
        <title>Genomes of trombidid mites reveal novel predicted allergens and laterally-transferred genes associated with secondary metabolism.</title>
        <authorList>
            <person name="Dong X."/>
            <person name="Chaisiri K."/>
            <person name="Xia D."/>
            <person name="Armstrong S.D."/>
            <person name="Fang Y."/>
            <person name="Donnelly M.J."/>
            <person name="Kadowaki T."/>
            <person name="McGarry J.W."/>
            <person name="Darby A.C."/>
            <person name="Makepeace B.L."/>
        </authorList>
    </citation>
    <scope>NUCLEOTIDE SEQUENCE [LARGE SCALE GENOMIC DNA]</scope>
    <source>
        <strain evidence="2">UoL-WK</strain>
    </source>
</reference>
<dbReference type="AlphaFoldDB" id="A0A443QGS2"/>
<name>A0A443QGS2_9ACAR</name>
<keyword evidence="1" id="KW-0472">Membrane</keyword>
<feature type="transmembrane region" description="Helical" evidence="1">
    <location>
        <begin position="33"/>
        <end position="53"/>
    </location>
</feature>
<dbReference type="EMBL" id="NCKU01008010">
    <property type="protein sequence ID" value="RWS02214.1"/>
    <property type="molecule type" value="Genomic_DNA"/>
</dbReference>
<protein>
    <submittedName>
        <fullName evidence="2">Solute carrier family 22 member 8-like protein</fullName>
    </submittedName>
</protein>
<dbReference type="Gene3D" id="1.20.1250.20">
    <property type="entry name" value="MFS general substrate transporter like domains"/>
    <property type="match status" value="1"/>
</dbReference>
<proteinExistence type="predicted"/>
<feature type="non-terminal residue" evidence="2">
    <location>
        <position position="1"/>
    </location>
</feature>
<keyword evidence="3" id="KW-1185">Reference proteome</keyword>
<accession>A0A443QGS2</accession>
<keyword evidence="1" id="KW-0812">Transmembrane</keyword>
<organism evidence="2 3">
    <name type="scientific">Dinothrombium tinctorium</name>
    <dbReference type="NCBI Taxonomy" id="1965070"/>
    <lineage>
        <taxon>Eukaryota</taxon>
        <taxon>Metazoa</taxon>
        <taxon>Ecdysozoa</taxon>
        <taxon>Arthropoda</taxon>
        <taxon>Chelicerata</taxon>
        <taxon>Arachnida</taxon>
        <taxon>Acari</taxon>
        <taxon>Acariformes</taxon>
        <taxon>Trombidiformes</taxon>
        <taxon>Prostigmata</taxon>
        <taxon>Anystina</taxon>
        <taxon>Parasitengona</taxon>
        <taxon>Trombidioidea</taxon>
        <taxon>Trombidiidae</taxon>
        <taxon>Dinothrombium</taxon>
    </lineage>
</organism>
<evidence type="ECO:0000256" key="1">
    <source>
        <dbReference type="SAM" id="Phobius"/>
    </source>
</evidence>
<dbReference type="STRING" id="1965070.A0A443QGS2"/>
<evidence type="ECO:0000313" key="2">
    <source>
        <dbReference type="EMBL" id="RWS02214.1"/>
    </source>
</evidence>
<dbReference type="OrthoDB" id="6496295at2759"/>
<comment type="caution">
    <text evidence="2">The sequence shown here is derived from an EMBL/GenBank/DDBJ whole genome shotgun (WGS) entry which is preliminary data.</text>
</comment>
<evidence type="ECO:0000313" key="3">
    <source>
        <dbReference type="Proteomes" id="UP000285301"/>
    </source>
</evidence>